<dbReference type="EMBL" id="CP001958">
    <property type="protein sequence ID" value="ADG99001.1"/>
    <property type="molecule type" value="Genomic_DNA"/>
</dbReference>
<protein>
    <recommendedName>
        <fullName evidence="4">YggT family protein</fullName>
    </recommendedName>
</protein>
<keyword evidence="1" id="KW-1133">Transmembrane helix</keyword>
<dbReference type="Proteomes" id="UP000002247">
    <property type="component" value="Chromosome"/>
</dbReference>
<accession>D6ZC32</accession>
<dbReference type="HOGENOM" id="CLU_136788_5_0_11"/>
<evidence type="ECO:0000313" key="3">
    <source>
        <dbReference type="Proteomes" id="UP000002247"/>
    </source>
</evidence>
<dbReference type="Pfam" id="PF02325">
    <property type="entry name" value="CCB3_YggT"/>
    <property type="match status" value="1"/>
</dbReference>
<keyword evidence="1" id="KW-0812">Transmembrane</keyword>
<keyword evidence="1" id="KW-0472">Membrane</keyword>
<keyword evidence="3" id="KW-1185">Reference proteome</keyword>
<organism evidence="2 3">
    <name type="scientific">Segniliparus rotundus (strain ATCC BAA-972 / CDC 1076 / CIP 108378 / DSM 44985 / JCM 13578)</name>
    <dbReference type="NCBI Taxonomy" id="640132"/>
    <lineage>
        <taxon>Bacteria</taxon>
        <taxon>Bacillati</taxon>
        <taxon>Actinomycetota</taxon>
        <taxon>Actinomycetes</taxon>
        <taxon>Mycobacteriales</taxon>
        <taxon>Segniliparaceae</taxon>
        <taxon>Segniliparus</taxon>
    </lineage>
</organism>
<gene>
    <name evidence="2" type="ordered locus">Srot_2564</name>
</gene>
<dbReference type="GO" id="GO:0016020">
    <property type="term" value="C:membrane"/>
    <property type="evidence" value="ECO:0007669"/>
    <property type="project" value="InterPro"/>
</dbReference>
<dbReference type="eggNOG" id="COG0762">
    <property type="taxonomic scope" value="Bacteria"/>
</dbReference>
<evidence type="ECO:0000256" key="1">
    <source>
        <dbReference type="SAM" id="Phobius"/>
    </source>
</evidence>
<evidence type="ECO:0000313" key="2">
    <source>
        <dbReference type="EMBL" id="ADG99001.1"/>
    </source>
</evidence>
<name>D6ZC32_SEGRD</name>
<dbReference type="OrthoDB" id="3216131at2"/>
<dbReference type="RefSeq" id="WP_013139450.1">
    <property type="nucleotide sequence ID" value="NC_014168.1"/>
</dbReference>
<sequence>MDLVLVVLRSLLAAFWLLLIVRSVVELVQSFSPDWRPKGVLVVVLELVFMVTDPPVRFFRRIIPNTTIGAVRVDISLMVLMFVVLIALRLVS</sequence>
<reference evidence="2 3" key="1">
    <citation type="journal article" date="2010" name="Stand. Genomic Sci.">
        <title>Complete genome sequence of Segniliparus rotundus type strain (CDC 1076).</title>
        <authorList>
            <person name="Sikorski J."/>
            <person name="Lapidus A."/>
            <person name="Copeland A."/>
            <person name="Misra M."/>
            <person name="Glavina Del Rio T."/>
            <person name="Nolan M."/>
            <person name="Lucas S."/>
            <person name="Chen F."/>
            <person name="Tice H."/>
            <person name="Cheng J.F."/>
            <person name="Jando M."/>
            <person name="Schneider S."/>
            <person name="Bruce D."/>
            <person name="Goodwin L."/>
            <person name="Pitluck S."/>
            <person name="Liolios K."/>
            <person name="Mikhailova N."/>
            <person name="Pati A."/>
            <person name="Ivanova N."/>
            <person name="Mavromatis K."/>
            <person name="Chen A."/>
            <person name="Palaniappan K."/>
            <person name="Chertkov O."/>
            <person name="Land M."/>
            <person name="Hauser L."/>
            <person name="Chang Y.J."/>
            <person name="Jeffries C.D."/>
            <person name="Brettin T."/>
            <person name="Detter J.C."/>
            <person name="Han C."/>
            <person name="Rohde M."/>
            <person name="Goker M."/>
            <person name="Bristow J."/>
            <person name="Eisen J.A."/>
            <person name="Markowitz V."/>
            <person name="Hugenholtz P."/>
            <person name="Kyrpides N.C."/>
            <person name="Klenk H.P."/>
        </authorList>
    </citation>
    <scope>NUCLEOTIDE SEQUENCE [LARGE SCALE GENOMIC DNA]</scope>
    <source>
        <strain evidence="3">ATCC BAA-972 / CDC 1076 / CIP 108378 / DSM 44985 / JCM 13578</strain>
    </source>
</reference>
<evidence type="ECO:0008006" key="4">
    <source>
        <dbReference type="Google" id="ProtNLM"/>
    </source>
</evidence>
<feature type="transmembrane region" description="Helical" evidence="1">
    <location>
        <begin position="71"/>
        <end position="91"/>
    </location>
</feature>
<dbReference type="KEGG" id="srt:Srot_2564"/>
<proteinExistence type="predicted"/>
<feature type="transmembrane region" description="Helical" evidence="1">
    <location>
        <begin position="40"/>
        <end position="59"/>
    </location>
</feature>
<dbReference type="InterPro" id="IPR003425">
    <property type="entry name" value="CCB3/YggT"/>
</dbReference>
<dbReference type="AlphaFoldDB" id="D6ZC32"/>
<dbReference type="STRING" id="640132.Srot_2564"/>